<keyword evidence="3" id="KW-1185">Reference proteome</keyword>
<proteinExistence type="predicted"/>
<comment type="caution">
    <text evidence="2">The sequence shown here is derived from an EMBL/GenBank/DDBJ whole genome shotgun (WGS) entry which is preliminary data.</text>
</comment>
<reference evidence="2 3" key="1">
    <citation type="submission" date="2015-01" db="EMBL/GenBank/DDBJ databases">
        <title>Draft genome of the acidophilic iron oxidizer Ferrimicrobium acidiphilum strain T23.</title>
        <authorList>
            <person name="Poehlein A."/>
            <person name="Eisen S."/>
            <person name="Schloemann M."/>
            <person name="Johnson B.D."/>
            <person name="Daniel R."/>
            <person name="Muehling M."/>
        </authorList>
    </citation>
    <scope>NUCLEOTIDE SEQUENCE [LARGE SCALE GENOMIC DNA]</scope>
    <source>
        <strain evidence="2 3">T23</strain>
    </source>
</reference>
<dbReference type="AlphaFoldDB" id="A0A0D8FSS3"/>
<keyword evidence="1" id="KW-0175">Coiled coil</keyword>
<gene>
    <name evidence="2" type="ORF">FEAC_22960</name>
</gene>
<feature type="coiled-coil region" evidence="1">
    <location>
        <begin position="19"/>
        <end position="46"/>
    </location>
</feature>
<dbReference type="RefSeq" id="WP_156099290.1">
    <property type="nucleotide sequence ID" value="NZ_JQKF01000022.1"/>
</dbReference>
<organism evidence="2 3">
    <name type="scientific">Ferrimicrobium acidiphilum DSM 19497</name>
    <dbReference type="NCBI Taxonomy" id="1121877"/>
    <lineage>
        <taxon>Bacteria</taxon>
        <taxon>Bacillati</taxon>
        <taxon>Actinomycetota</taxon>
        <taxon>Acidimicrobiia</taxon>
        <taxon>Acidimicrobiales</taxon>
        <taxon>Acidimicrobiaceae</taxon>
        <taxon>Ferrimicrobium</taxon>
    </lineage>
</organism>
<dbReference type="Proteomes" id="UP000032336">
    <property type="component" value="Unassembled WGS sequence"/>
</dbReference>
<evidence type="ECO:0000256" key="1">
    <source>
        <dbReference type="SAM" id="Coils"/>
    </source>
</evidence>
<dbReference type="EMBL" id="JXUW01000024">
    <property type="protein sequence ID" value="KJE75999.1"/>
    <property type="molecule type" value="Genomic_DNA"/>
</dbReference>
<evidence type="ECO:0000313" key="3">
    <source>
        <dbReference type="Proteomes" id="UP000032336"/>
    </source>
</evidence>
<evidence type="ECO:0000313" key="2">
    <source>
        <dbReference type="EMBL" id="KJE75999.1"/>
    </source>
</evidence>
<protein>
    <submittedName>
        <fullName evidence="2">Uncharacterized protein</fullName>
    </submittedName>
</protein>
<sequence>MHAEPRATAQLNRQTPAFLAKLEEVLGSVQKTIASIEARLSNLEARVNQLPSG</sequence>
<accession>A0A0D8FSS3</accession>
<dbReference type="GeneID" id="78374129"/>
<name>A0A0D8FSS3_9ACTN</name>